<feature type="compositionally biased region" description="Basic and acidic residues" evidence="1">
    <location>
        <begin position="362"/>
        <end position="374"/>
    </location>
</feature>
<proteinExistence type="predicted"/>
<accession>C3YPF8</accession>
<name>C3YPF8_BRAFL</name>
<feature type="region of interest" description="Disordered" evidence="1">
    <location>
        <begin position="497"/>
        <end position="546"/>
    </location>
</feature>
<gene>
    <name evidence="2" type="ORF">BRAFLDRAFT_76051</name>
</gene>
<sequence>MDSAVCPTHTCCPAGNVRKFASLFAVLQTHRTRTLDDDVSFEHAVGAAPPQVVVCLQIAHLGTRAPPSERLRGKNAVPSSARFLTFAQHPRGILIEVVLRTSMIRKFALFWLGVCGRRGFTKVVLDSRRPDNPLALPGRRRMQGRMFDGKNDLSVGLTALQSRAPPRFSIPPNGSRDTDEISGVVGKEKIPRCFEMLWAIIHGSPRPTCHRRTEQSHPRSSQVRARRWCPVRNIPMSQVRPHLPFPTTTRHSVTTPRLILSCPFTLYVICMSHQSYHDNKATHPSSPDTPTLTTWRMTQNTSRHYLNNQSVSQLLRFANYSHWRQETTEECGEVFDPFADEAREDLPFPAVDPVQPNGPNFEAEKMSQAKREAGEGQPGTSEEAAPQPVKRGRGRPRKNPESKGDSWEEYNTPGFVARLSRGASVPECEKFKDVSPINQGKYVGQCWPLDLSACWGGSSCHAGEHCWFSVLETIWWAGVPAGRHSQCCGKCRGKWEGRAPSSKSPRSFLRHRRAPVEKDAGTFGEVFNQETSFSPGRLAEGRKSQG</sequence>
<organism>
    <name type="scientific">Branchiostoma floridae</name>
    <name type="common">Florida lancelet</name>
    <name type="synonym">Amphioxus</name>
    <dbReference type="NCBI Taxonomy" id="7739"/>
    <lineage>
        <taxon>Eukaryota</taxon>
        <taxon>Metazoa</taxon>
        <taxon>Chordata</taxon>
        <taxon>Cephalochordata</taxon>
        <taxon>Leptocardii</taxon>
        <taxon>Amphioxiformes</taxon>
        <taxon>Branchiostomatidae</taxon>
        <taxon>Branchiostoma</taxon>
    </lineage>
</organism>
<evidence type="ECO:0000313" key="2">
    <source>
        <dbReference type="EMBL" id="EEN57742.1"/>
    </source>
</evidence>
<evidence type="ECO:0000256" key="1">
    <source>
        <dbReference type="SAM" id="MobiDB-lite"/>
    </source>
</evidence>
<reference evidence="2" key="1">
    <citation type="journal article" date="2008" name="Nature">
        <title>The amphioxus genome and the evolution of the chordate karyotype.</title>
        <authorList>
            <consortium name="US DOE Joint Genome Institute (JGI-PGF)"/>
            <person name="Putnam N.H."/>
            <person name="Butts T."/>
            <person name="Ferrier D.E.K."/>
            <person name="Furlong R.F."/>
            <person name="Hellsten U."/>
            <person name="Kawashima T."/>
            <person name="Robinson-Rechavi M."/>
            <person name="Shoguchi E."/>
            <person name="Terry A."/>
            <person name="Yu J.-K."/>
            <person name="Benito-Gutierrez E.L."/>
            <person name="Dubchak I."/>
            <person name="Garcia-Fernandez J."/>
            <person name="Gibson-Brown J.J."/>
            <person name="Grigoriev I.V."/>
            <person name="Horton A.C."/>
            <person name="de Jong P.J."/>
            <person name="Jurka J."/>
            <person name="Kapitonov V.V."/>
            <person name="Kohara Y."/>
            <person name="Kuroki Y."/>
            <person name="Lindquist E."/>
            <person name="Lucas S."/>
            <person name="Osoegawa K."/>
            <person name="Pennacchio L.A."/>
            <person name="Salamov A.A."/>
            <person name="Satou Y."/>
            <person name="Sauka-Spengler T."/>
            <person name="Schmutz J."/>
            <person name="Shin-I T."/>
            <person name="Toyoda A."/>
            <person name="Bronner-Fraser M."/>
            <person name="Fujiyama A."/>
            <person name="Holland L.Z."/>
            <person name="Holland P.W.H."/>
            <person name="Satoh N."/>
            <person name="Rokhsar D.S."/>
        </authorList>
    </citation>
    <scope>NUCLEOTIDE SEQUENCE [LARGE SCALE GENOMIC DNA]</scope>
    <source>
        <strain evidence="2">S238N-H82</strain>
        <tissue evidence="2">Testes</tissue>
    </source>
</reference>
<protein>
    <submittedName>
        <fullName evidence="2">Uncharacterized protein</fullName>
    </submittedName>
</protein>
<dbReference type="EMBL" id="GG666538">
    <property type="protein sequence ID" value="EEN57742.1"/>
    <property type="molecule type" value="Genomic_DNA"/>
</dbReference>
<dbReference type="AlphaFoldDB" id="C3YPF8"/>
<dbReference type="InParanoid" id="C3YPF8"/>
<feature type="region of interest" description="Disordered" evidence="1">
    <location>
        <begin position="348"/>
        <end position="410"/>
    </location>
</feature>